<reference evidence="1 2" key="1">
    <citation type="submission" date="2018-06" db="EMBL/GenBank/DDBJ databases">
        <title>Freshwater and sediment microbial communities from various areas in North America, analyzing microbe dynamics in response to fracking.</title>
        <authorList>
            <person name="Lamendella R."/>
        </authorList>
    </citation>
    <scope>NUCLEOTIDE SEQUENCE [LARGE SCALE GENOMIC DNA]</scope>
    <source>
        <strain evidence="1 2">17</strain>
    </source>
</reference>
<gene>
    <name evidence="1" type="ORF">DEU50_110126</name>
</gene>
<dbReference type="AlphaFoldDB" id="A0AAX1PHB4"/>
<organism evidence="1 2">
    <name type="scientific">Aeromonas salmonicida</name>
    <dbReference type="NCBI Taxonomy" id="645"/>
    <lineage>
        <taxon>Bacteria</taxon>
        <taxon>Pseudomonadati</taxon>
        <taxon>Pseudomonadota</taxon>
        <taxon>Gammaproteobacteria</taxon>
        <taxon>Aeromonadales</taxon>
        <taxon>Aeromonadaceae</taxon>
        <taxon>Aeromonas</taxon>
    </lineage>
</organism>
<comment type="caution">
    <text evidence="1">The sequence shown here is derived from an EMBL/GenBank/DDBJ whole genome shotgun (WGS) entry which is preliminary data.</text>
</comment>
<accession>A0AAX1PHB4</accession>
<evidence type="ECO:0000313" key="2">
    <source>
        <dbReference type="Proteomes" id="UP000249422"/>
    </source>
</evidence>
<protein>
    <submittedName>
        <fullName evidence="1">Uncharacterized protein</fullName>
    </submittedName>
</protein>
<evidence type="ECO:0000313" key="1">
    <source>
        <dbReference type="EMBL" id="RAJ04443.1"/>
    </source>
</evidence>
<name>A0AAX1PHB4_AERSA</name>
<dbReference type="Proteomes" id="UP000249422">
    <property type="component" value="Unassembled WGS sequence"/>
</dbReference>
<dbReference type="EMBL" id="QLLM01000010">
    <property type="protein sequence ID" value="RAJ04443.1"/>
    <property type="molecule type" value="Genomic_DNA"/>
</dbReference>
<sequence>MMSRLCRKNYNLDSYIQSLYSFYHLYAIQLWDANIQNNNIRLIFFSSNDGIDTIIYLSNNMMTILFQQNINCHSYRRVIINY</sequence>
<proteinExistence type="predicted"/>